<dbReference type="AlphaFoldDB" id="A0A137PI37"/>
<reference evidence="2 3" key="1">
    <citation type="journal article" date="2015" name="Genome Biol. Evol.">
        <title>Phylogenomic analyses indicate that early fungi evolved digesting cell walls of algal ancestors of land plants.</title>
        <authorList>
            <person name="Chang Y."/>
            <person name="Wang S."/>
            <person name="Sekimoto S."/>
            <person name="Aerts A.L."/>
            <person name="Choi C."/>
            <person name="Clum A."/>
            <person name="LaButti K.M."/>
            <person name="Lindquist E.A."/>
            <person name="Yee Ngan C."/>
            <person name="Ohm R.A."/>
            <person name="Salamov A.A."/>
            <person name="Grigoriev I.V."/>
            <person name="Spatafora J.W."/>
            <person name="Berbee M.L."/>
        </authorList>
    </citation>
    <scope>NUCLEOTIDE SEQUENCE [LARGE SCALE GENOMIC DNA]</scope>
    <source>
        <strain evidence="2 3">NRRL 28638</strain>
    </source>
</reference>
<gene>
    <name evidence="2" type="ORF">CONCODRAFT_76719</name>
</gene>
<dbReference type="Proteomes" id="UP000070444">
    <property type="component" value="Unassembled WGS sequence"/>
</dbReference>
<dbReference type="EMBL" id="KQ964421">
    <property type="protein sequence ID" value="KXN74640.1"/>
    <property type="molecule type" value="Genomic_DNA"/>
</dbReference>
<evidence type="ECO:0000313" key="3">
    <source>
        <dbReference type="Proteomes" id="UP000070444"/>
    </source>
</evidence>
<proteinExistence type="predicted"/>
<evidence type="ECO:0000256" key="1">
    <source>
        <dbReference type="SAM" id="MobiDB-lite"/>
    </source>
</evidence>
<feature type="region of interest" description="Disordered" evidence="1">
    <location>
        <begin position="95"/>
        <end position="116"/>
    </location>
</feature>
<name>A0A137PI37_CONC2</name>
<evidence type="ECO:0000313" key="2">
    <source>
        <dbReference type="EMBL" id="KXN74640.1"/>
    </source>
</evidence>
<accession>A0A137PI37</accession>
<protein>
    <submittedName>
        <fullName evidence="2">Uncharacterized protein</fullName>
    </submittedName>
</protein>
<sequence length="248" mass="29325">MKKLKTNIEHRVLPQRNRKPPTLYPITPLPIKVEDDNLRERAKQLENHHLQIIHSEIDSNLLDSIKGSKKTKTKVRNIAGIKKLKGNDIKAFNTSIKKSKKNKNNPQHSDLPTEPNFEQYHQVLLKREKQYFRREQELTKYAKAHQKLVENYQAQKPLKKLKKSYAKTKELKEPSLESQQNIRVLDNFIINEAPHVREVFRPKVPRPFLADTLYSPYITQAMKQYISKPQHFDLAKFDWYPTFAKLKP</sequence>
<keyword evidence="3" id="KW-1185">Reference proteome</keyword>
<organism evidence="2 3">
    <name type="scientific">Conidiobolus coronatus (strain ATCC 28846 / CBS 209.66 / NRRL 28638)</name>
    <name type="common">Delacroixia coronata</name>
    <dbReference type="NCBI Taxonomy" id="796925"/>
    <lineage>
        <taxon>Eukaryota</taxon>
        <taxon>Fungi</taxon>
        <taxon>Fungi incertae sedis</taxon>
        <taxon>Zoopagomycota</taxon>
        <taxon>Entomophthoromycotina</taxon>
        <taxon>Entomophthoromycetes</taxon>
        <taxon>Entomophthorales</taxon>
        <taxon>Ancylistaceae</taxon>
        <taxon>Conidiobolus</taxon>
    </lineage>
</organism>